<dbReference type="RefSeq" id="WP_168001896.1">
    <property type="nucleotide sequence ID" value="NZ_JAATEO010000016.1"/>
</dbReference>
<proteinExistence type="predicted"/>
<dbReference type="PANTHER" id="PTHR40396:SF1">
    <property type="entry name" value="ATPASE AAA-TYPE CORE DOMAIN-CONTAINING PROTEIN"/>
    <property type="match status" value="1"/>
</dbReference>
<keyword evidence="3" id="KW-1185">Reference proteome</keyword>
<sequence>MLLRFRVANVRSFRDEQELVLVAPDGAEPAWTREVQLAAGENLNVYPVIGVFGANASGKSNLLTALFEMRQAVLRSYADWASRSDVPREVFSLDPQAVGRTSFFELDFVHDGVRYAYGFELGTERVEGEWLHAYPRGHRQIWFDRAVGRIKEFEFPGGRLKDRSQLVRLTRPDALFLSVAGASNHPQLGPIFEWFRRNLLWVSPDKNLHVREAFTRDELQGPKRERIQELLRVADLGIRGVEVINATEPGKEEVRLWHGGAGGDAYPVKWEDESFGTRSWFALLGPMLIALDEGRALLVDELDASLHPRFAAEIIRLFQDPDVNKRGSQLIFTSHDVTILGGQAEMRLLDPGQVWLVEKDKAGASELFPLADAEPRAGEDLALSYLAGRFGAVPALAEGQIGRWLRALRATEGAA</sequence>
<dbReference type="PANTHER" id="PTHR40396">
    <property type="entry name" value="ATPASE-LIKE PROTEIN"/>
    <property type="match status" value="1"/>
</dbReference>
<comment type="caution">
    <text evidence="2">The sequence shown here is derived from an EMBL/GenBank/DDBJ whole genome shotgun (WGS) entry which is preliminary data.</text>
</comment>
<dbReference type="InterPro" id="IPR003959">
    <property type="entry name" value="ATPase_AAA_core"/>
</dbReference>
<dbReference type="SUPFAM" id="SSF52540">
    <property type="entry name" value="P-loop containing nucleoside triphosphate hydrolases"/>
    <property type="match status" value="1"/>
</dbReference>
<protein>
    <submittedName>
        <fullName evidence="2">ATP-binding protein</fullName>
    </submittedName>
</protein>
<dbReference type="EMBL" id="JAATEO010000016">
    <property type="protein sequence ID" value="NJP33525.1"/>
    <property type="molecule type" value="Genomic_DNA"/>
</dbReference>
<gene>
    <name evidence="2" type="ORF">HCJ94_16420</name>
</gene>
<keyword evidence="2" id="KW-0067">ATP-binding</keyword>
<reference evidence="2 3" key="1">
    <citation type="submission" date="2020-03" db="EMBL/GenBank/DDBJ databases">
        <title>WGS of actinomycetes isolated from Thailand.</title>
        <authorList>
            <person name="Thawai C."/>
        </authorList>
    </citation>
    <scope>NUCLEOTIDE SEQUENCE [LARGE SCALE GENOMIC DNA]</scope>
    <source>
        <strain evidence="2 3">HSS6-12</strain>
    </source>
</reference>
<name>A0ABX0ZC41_9ACTN</name>
<dbReference type="InterPro" id="IPR027417">
    <property type="entry name" value="P-loop_NTPase"/>
</dbReference>
<organism evidence="2 3">
    <name type="scientific">Micromonospora thermarum</name>
    <dbReference type="NCBI Taxonomy" id="2720024"/>
    <lineage>
        <taxon>Bacteria</taxon>
        <taxon>Bacillati</taxon>
        <taxon>Actinomycetota</taxon>
        <taxon>Actinomycetes</taxon>
        <taxon>Micromonosporales</taxon>
        <taxon>Micromonosporaceae</taxon>
        <taxon>Micromonospora</taxon>
    </lineage>
</organism>
<accession>A0ABX0ZC41</accession>
<dbReference type="GO" id="GO:0005524">
    <property type="term" value="F:ATP binding"/>
    <property type="evidence" value="ECO:0007669"/>
    <property type="project" value="UniProtKB-KW"/>
</dbReference>
<evidence type="ECO:0000259" key="1">
    <source>
        <dbReference type="Pfam" id="PF13304"/>
    </source>
</evidence>
<evidence type="ECO:0000313" key="3">
    <source>
        <dbReference type="Proteomes" id="UP000783871"/>
    </source>
</evidence>
<evidence type="ECO:0000313" key="2">
    <source>
        <dbReference type="EMBL" id="NJP33525.1"/>
    </source>
</evidence>
<keyword evidence="2" id="KW-0547">Nucleotide-binding</keyword>
<dbReference type="Pfam" id="PF13304">
    <property type="entry name" value="AAA_21"/>
    <property type="match status" value="1"/>
</dbReference>
<dbReference type="Gene3D" id="3.40.50.300">
    <property type="entry name" value="P-loop containing nucleotide triphosphate hydrolases"/>
    <property type="match status" value="1"/>
</dbReference>
<feature type="domain" description="ATPase AAA-type core" evidence="1">
    <location>
        <begin position="49"/>
        <end position="340"/>
    </location>
</feature>
<dbReference type="Proteomes" id="UP000783871">
    <property type="component" value="Unassembled WGS sequence"/>
</dbReference>